<dbReference type="InterPro" id="IPR011701">
    <property type="entry name" value="MFS"/>
</dbReference>
<dbReference type="CDD" id="cd17324">
    <property type="entry name" value="MFS_NepI_like"/>
    <property type="match status" value="1"/>
</dbReference>
<dbReference type="Gene3D" id="1.20.1250.20">
    <property type="entry name" value="MFS general substrate transporter like domains"/>
    <property type="match status" value="1"/>
</dbReference>
<evidence type="ECO:0000256" key="4">
    <source>
        <dbReference type="ARBA" id="ARBA00022989"/>
    </source>
</evidence>
<feature type="transmembrane region" description="Helical" evidence="6">
    <location>
        <begin position="296"/>
        <end position="314"/>
    </location>
</feature>
<organism evidence="8 9">
    <name type="scientific">Nonomuraea salmonea</name>
    <dbReference type="NCBI Taxonomy" id="46181"/>
    <lineage>
        <taxon>Bacteria</taxon>
        <taxon>Bacillati</taxon>
        <taxon>Actinomycetota</taxon>
        <taxon>Actinomycetes</taxon>
        <taxon>Streptosporangiales</taxon>
        <taxon>Streptosporangiaceae</taxon>
        <taxon>Nonomuraea</taxon>
    </lineage>
</organism>
<dbReference type="PROSITE" id="PS50850">
    <property type="entry name" value="MFS"/>
    <property type="match status" value="1"/>
</dbReference>
<feature type="transmembrane region" description="Helical" evidence="6">
    <location>
        <begin position="54"/>
        <end position="71"/>
    </location>
</feature>
<feature type="transmembrane region" description="Helical" evidence="6">
    <location>
        <begin position="107"/>
        <end position="127"/>
    </location>
</feature>
<feature type="domain" description="Major facilitator superfamily (MFS) profile" evidence="7">
    <location>
        <begin position="12"/>
        <end position="384"/>
    </location>
</feature>
<evidence type="ECO:0000256" key="6">
    <source>
        <dbReference type="SAM" id="Phobius"/>
    </source>
</evidence>
<dbReference type="InterPro" id="IPR050189">
    <property type="entry name" value="MFS_Efflux_Transporters"/>
</dbReference>
<feature type="transmembrane region" description="Helical" evidence="6">
    <location>
        <begin position="326"/>
        <end position="346"/>
    </location>
</feature>
<feature type="transmembrane region" description="Helical" evidence="6">
    <location>
        <begin position="358"/>
        <end position="381"/>
    </location>
</feature>
<evidence type="ECO:0000256" key="2">
    <source>
        <dbReference type="ARBA" id="ARBA00022475"/>
    </source>
</evidence>
<comment type="subcellular location">
    <subcellularLocation>
        <location evidence="1">Cell membrane</location>
        <topology evidence="1">Multi-pass membrane protein</topology>
    </subcellularLocation>
</comment>
<keyword evidence="4 6" id="KW-1133">Transmembrane helix</keyword>
<keyword evidence="2" id="KW-1003">Cell membrane</keyword>
<gene>
    <name evidence="8" type="ORF">ACFFR3_40895</name>
</gene>
<feature type="transmembrane region" description="Helical" evidence="6">
    <location>
        <begin position="207"/>
        <end position="229"/>
    </location>
</feature>
<dbReference type="RefSeq" id="WP_379484879.1">
    <property type="nucleotide sequence ID" value="NZ_JBHMCF010000046.1"/>
</dbReference>
<dbReference type="PANTHER" id="PTHR43124:SF10">
    <property type="entry name" value="PURINE EFFLUX PUMP PBUE"/>
    <property type="match status" value="1"/>
</dbReference>
<accession>A0ABV5NZZ8</accession>
<dbReference type="Proteomes" id="UP001589568">
    <property type="component" value="Unassembled WGS sequence"/>
</dbReference>
<dbReference type="EMBL" id="JBHMCF010000046">
    <property type="protein sequence ID" value="MFB9475888.1"/>
    <property type="molecule type" value="Genomic_DNA"/>
</dbReference>
<evidence type="ECO:0000313" key="8">
    <source>
        <dbReference type="EMBL" id="MFB9475888.1"/>
    </source>
</evidence>
<keyword evidence="9" id="KW-1185">Reference proteome</keyword>
<protein>
    <submittedName>
        <fullName evidence="8">MFS transporter</fullName>
    </submittedName>
</protein>
<dbReference type="PANTHER" id="PTHR43124">
    <property type="entry name" value="PURINE EFFLUX PUMP PBUE"/>
    <property type="match status" value="1"/>
</dbReference>
<proteinExistence type="predicted"/>
<keyword evidence="3 6" id="KW-0812">Transmembrane</keyword>
<dbReference type="SUPFAM" id="SSF103473">
    <property type="entry name" value="MFS general substrate transporter"/>
    <property type="match status" value="1"/>
</dbReference>
<feature type="transmembrane region" description="Helical" evidence="6">
    <location>
        <begin position="164"/>
        <end position="186"/>
    </location>
</feature>
<evidence type="ECO:0000313" key="9">
    <source>
        <dbReference type="Proteomes" id="UP001589568"/>
    </source>
</evidence>
<dbReference type="InterPro" id="IPR036259">
    <property type="entry name" value="MFS_trans_sf"/>
</dbReference>
<feature type="transmembrane region" description="Helical" evidence="6">
    <location>
        <begin position="241"/>
        <end position="260"/>
    </location>
</feature>
<evidence type="ECO:0000256" key="5">
    <source>
        <dbReference type="ARBA" id="ARBA00023136"/>
    </source>
</evidence>
<evidence type="ECO:0000259" key="7">
    <source>
        <dbReference type="PROSITE" id="PS50850"/>
    </source>
</evidence>
<sequence length="385" mass="38132">MLDVPVKRTFAPVAVLAAGAFAVGTDAFVVAGFLPQLAASLEVSETAAGQSVTAFAVAYAILSPVLATVTARLSRRELLAGALLLLALANLGSALAPTFAVLLVTRVVAAAGAAAFTPNAGAVAAALSRPEARGRALATVVGGLTVATAAGVPLGGLAGQWLGWRAALGLVAGACVVVAAAVYVILPALPGEPPVPLRVRLRVLRRPAVPAVLALTVLGMAATYTVYAYSAPAMRAVGVESTASMLFLYGLGAVLGNLAAGYATDRWGAGRVLMTGYVVMAASLAGLGWLAGSQDVPVVLVGLLATGWGAGTWCQTPPQQHRLIGVAPGEASLVVSLNASAIYVGIGAGTLAGGLTLAYGVAVTYAAGAALAVLALLLVAATRRV</sequence>
<comment type="caution">
    <text evidence="8">The sequence shown here is derived from an EMBL/GenBank/DDBJ whole genome shotgun (WGS) entry which is preliminary data.</text>
</comment>
<feature type="transmembrane region" description="Helical" evidence="6">
    <location>
        <begin position="78"/>
        <end position="101"/>
    </location>
</feature>
<dbReference type="InterPro" id="IPR020846">
    <property type="entry name" value="MFS_dom"/>
</dbReference>
<reference evidence="8 9" key="1">
    <citation type="submission" date="2024-09" db="EMBL/GenBank/DDBJ databases">
        <authorList>
            <person name="Sun Q."/>
            <person name="Mori K."/>
        </authorList>
    </citation>
    <scope>NUCLEOTIDE SEQUENCE [LARGE SCALE GENOMIC DNA]</scope>
    <source>
        <strain evidence="8 9">JCM 3324</strain>
    </source>
</reference>
<evidence type="ECO:0000256" key="1">
    <source>
        <dbReference type="ARBA" id="ARBA00004651"/>
    </source>
</evidence>
<feature type="transmembrane region" description="Helical" evidence="6">
    <location>
        <begin position="12"/>
        <end position="34"/>
    </location>
</feature>
<dbReference type="Pfam" id="PF07690">
    <property type="entry name" value="MFS_1"/>
    <property type="match status" value="1"/>
</dbReference>
<keyword evidence="5 6" id="KW-0472">Membrane</keyword>
<feature type="transmembrane region" description="Helical" evidence="6">
    <location>
        <begin position="272"/>
        <end position="290"/>
    </location>
</feature>
<name>A0ABV5NZZ8_9ACTN</name>
<feature type="transmembrane region" description="Helical" evidence="6">
    <location>
        <begin position="136"/>
        <end position="158"/>
    </location>
</feature>
<evidence type="ECO:0000256" key="3">
    <source>
        <dbReference type="ARBA" id="ARBA00022692"/>
    </source>
</evidence>